<dbReference type="InterPro" id="IPR003594">
    <property type="entry name" value="HATPase_dom"/>
</dbReference>
<evidence type="ECO:0000259" key="12">
    <source>
        <dbReference type="SMART" id="SM00387"/>
    </source>
</evidence>
<proteinExistence type="predicted"/>
<dbReference type="InterPro" id="IPR003018">
    <property type="entry name" value="GAF"/>
</dbReference>
<dbReference type="SUPFAM" id="SSF55874">
    <property type="entry name" value="ATPase domain of HSP90 chaperone/DNA topoisomerase II/histidine kinase"/>
    <property type="match status" value="1"/>
</dbReference>
<name>A0A9W6SLG4_9ACTN</name>
<dbReference type="InterPro" id="IPR050482">
    <property type="entry name" value="Sensor_HK_TwoCompSys"/>
</dbReference>
<dbReference type="Proteomes" id="UP001165079">
    <property type="component" value="Unassembled WGS sequence"/>
</dbReference>
<dbReference type="GO" id="GO:0000287">
    <property type="term" value="F:magnesium ion binding"/>
    <property type="evidence" value="ECO:0007669"/>
    <property type="project" value="UniProtKB-ARBA"/>
</dbReference>
<evidence type="ECO:0000256" key="3">
    <source>
        <dbReference type="ARBA" id="ARBA00022490"/>
    </source>
</evidence>
<feature type="domain" description="GAF" evidence="11">
    <location>
        <begin position="58"/>
        <end position="206"/>
    </location>
</feature>
<sequence length="565" mass="59260">MPDENVPTGHAVVGAELGGLRLGALLGELQERLAEIVHTRDRLEGLLDAVLAIASGIELDSTLQRIVQAAVDLVDARYGALGVLDAQGSGLSEFVHVGINTEERAHMGHLPEGRGLLGLLIEHPQVIRLPDLAAHPASVGFPANHPPMHTFIGAPVLVRGEAFGNLYLTEKRGGGEFTADDEVVLRALAAAAGVAVENARLFEQAKLRQGWLAASSEIRSELLSGASAEDALDLVASHARRLTGADCVLILFARPEAPEVLTVRTGAGDASRPLVDGNTVTEAEVIRQVAASGEPRAIPDLATAVPEHGGEFGPAVAVPLRSSRGVGGVLLAIRAKGAADFTTDLMPVLASFADQAALALEAADRQQAQRLLDVLADRDRIAADLHDRVIQRLYASGMSLQGLLRRIENSEVRARVGGVVEQLDQTVRDIRGSIFDLRASADQDDSLRRRLLDIATEGGEPPASVRVSGAVDTLVTPALSGHAEAVVRELVSNARRHAHATSLTVTVDVADALTIEVADNGRGMPPAIARSGLANLAARAEACGGRMLIDSGEHGTKVVWSAPLP</sequence>
<keyword evidence="6" id="KW-0479">Metal-binding</keyword>
<dbReference type="GO" id="GO:0046983">
    <property type="term" value="F:protein dimerization activity"/>
    <property type="evidence" value="ECO:0007669"/>
    <property type="project" value="InterPro"/>
</dbReference>
<dbReference type="PANTHER" id="PTHR24421:SF56">
    <property type="entry name" value="OXYGEN SENSOR HISTIDINE KINASE RESPONSE REGULATOR DOST"/>
    <property type="match status" value="1"/>
</dbReference>
<dbReference type="GO" id="GO:0070026">
    <property type="term" value="F:nitric oxide binding"/>
    <property type="evidence" value="ECO:0007669"/>
    <property type="project" value="UniProtKB-ARBA"/>
</dbReference>
<dbReference type="Gene3D" id="1.20.5.1930">
    <property type="match status" value="1"/>
</dbReference>
<dbReference type="Pfam" id="PF02518">
    <property type="entry name" value="HATPase_c"/>
    <property type="match status" value="1"/>
</dbReference>
<evidence type="ECO:0000256" key="4">
    <source>
        <dbReference type="ARBA" id="ARBA00022553"/>
    </source>
</evidence>
<dbReference type="GO" id="GO:0016020">
    <property type="term" value="C:membrane"/>
    <property type="evidence" value="ECO:0007669"/>
    <property type="project" value="InterPro"/>
</dbReference>
<dbReference type="GO" id="GO:0070025">
    <property type="term" value="F:carbon monoxide binding"/>
    <property type="evidence" value="ECO:0007669"/>
    <property type="project" value="UniProtKB-ARBA"/>
</dbReference>
<evidence type="ECO:0000256" key="8">
    <source>
        <dbReference type="ARBA" id="ARBA00022842"/>
    </source>
</evidence>
<dbReference type="InterPro" id="IPR036890">
    <property type="entry name" value="HATPase_C_sf"/>
</dbReference>
<dbReference type="AlphaFoldDB" id="A0A9W6SLG4"/>
<keyword evidence="4" id="KW-0597">Phosphoprotein</keyword>
<comment type="cofactor">
    <cofactor evidence="1">
        <name>Mg(2+)</name>
        <dbReference type="ChEBI" id="CHEBI:18420"/>
    </cofactor>
</comment>
<organism evidence="13 14">
    <name type="scientific">Actinorhabdospora filicis</name>
    <dbReference type="NCBI Taxonomy" id="1785913"/>
    <lineage>
        <taxon>Bacteria</taxon>
        <taxon>Bacillati</taxon>
        <taxon>Actinomycetota</taxon>
        <taxon>Actinomycetes</taxon>
        <taxon>Micromonosporales</taxon>
        <taxon>Micromonosporaceae</taxon>
        <taxon>Actinorhabdospora</taxon>
    </lineage>
</organism>
<evidence type="ECO:0000313" key="14">
    <source>
        <dbReference type="Proteomes" id="UP001165079"/>
    </source>
</evidence>
<keyword evidence="10" id="KW-0902">Two-component regulatory system</keyword>
<comment type="cofactor">
    <cofactor evidence="2">
        <name>heme</name>
        <dbReference type="ChEBI" id="CHEBI:30413"/>
    </cofactor>
</comment>
<dbReference type="EMBL" id="BSTX01000002">
    <property type="protein sequence ID" value="GLZ78090.1"/>
    <property type="molecule type" value="Genomic_DNA"/>
</dbReference>
<dbReference type="PANTHER" id="PTHR24421">
    <property type="entry name" value="NITRATE/NITRITE SENSOR PROTEIN NARX-RELATED"/>
    <property type="match status" value="1"/>
</dbReference>
<dbReference type="GO" id="GO:0019825">
    <property type="term" value="F:oxygen binding"/>
    <property type="evidence" value="ECO:0007669"/>
    <property type="project" value="UniProtKB-ARBA"/>
</dbReference>
<dbReference type="GO" id="GO:0019826">
    <property type="term" value="F:oxygen sensor activity"/>
    <property type="evidence" value="ECO:0007669"/>
    <property type="project" value="UniProtKB-ARBA"/>
</dbReference>
<dbReference type="Gene3D" id="3.30.450.40">
    <property type="match status" value="2"/>
</dbReference>
<evidence type="ECO:0000313" key="13">
    <source>
        <dbReference type="EMBL" id="GLZ78090.1"/>
    </source>
</evidence>
<dbReference type="SUPFAM" id="SSF55781">
    <property type="entry name" value="GAF domain-like"/>
    <property type="match status" value="2"/>
</dbReference>
<evidence type="ECO:0000256" key="6">
    <source>
        <dbReference type="ARBA" id="ARBA00022723"/>
    </source>
</evidence>
<protein>
    <submittedName>
        <fullName evidence="13">Histidine kinase</fullName>
    </submittedName>
</protein>
<dbReference type="SMART" id="SM00065">
    <property type="entry name" value="GAF"/>
    <property type="match status" value="2"/>
</dbReference>
<evidence type="ECO:0000256" key="1">
    <source>
        <dbReference type="ARBA" id="ARBA00001946"/>
    </source>
</evidence>
<gene>
    <name evidence="13" type="primary">devS</name>
    <name evidence="13" type="ORF">Afil01_28970</name>
</gene>
<dbReference type="SMART" id="SM00387">
    <property type="entry name" value="HATPase_c"/>
    <property type="match status" value="1"/>
</dbReference>
<dbReference type="GO" id="GO:0070483">
    <property type="term" value="P:detection of hypoxia"/>
    <property type="evidence" value="ECO:0007669"/>
    <property type="project" value="UniProtKB-ARBA"/>
</dbReference>
<dbReference type="GO" id="GO:0000155">
    <property type="term" value="F:phosphorelay sensor kinase activity"/>
    <property type="evidence" value="ECO:0007669"/>
    <property type="project" value="InterPro"/>
</dbReference>
<keyword evidence="8" id="KW-0460">Magnesium</keyword>
<dbReference type="RefSeq" id="WP_285663263.1">
    <property type="nucleotide sequence ID" value="NZ_BSTX01000002.1"/>
</dbReference>
<feature type="domain" description="GAF" evidence="11">
    <location>
        <begin position="227"/>
        <end position="370"/>
    </location>
</feature>
<dbReference type="InterPro" id="IPR029016">
    <property type="entry name" value="GAF-like_dom_sf"/>
</dbReference>
<accession>A0A9W6SLG4</accession>
<evidence type="ECO:0000256" key="5">
    <source>
        <dbReference type="ARBA" id="ARBA00022679"/>
    </source>
</evidence>
<keyword evidence="3" id="KW-0963">Cytoplasm</keyword>
<evidence type="ECO:0000256" key="9">
    <source>
        <dbReference type="ARBA" id="ARBA00023004"/>
    </source>
</evidence>
<feature type="domain" description="Histidine kinase/HSP90-like ATPase" evidence="12">
    <location>
        <begin position="478"/>
        <end position="565"/>
    </location>
</feature>
<keyword evidence="5" id="KW-0808">Transferase</keyword>
<dbReference type="Gene3D" id="3.30.565.10">
    <property type="entry name" value="Histidine kinase-like ATPase, C-terminal domain"/>
    <property type="match status" value="1"/>
</dbReference>
<dbReference type="Pfam" id="PF07730">
    <property type="entry name" value="HisKA_3"/>
    <property type="match status" value="1"/>
</dbReference>
<evidence type="ECO:0000259" key="11">
    <source>
        <dbReference type="SMART" id="SM00065"/>
    </source>
</evidence>
<keyword evidence="9" id="KW-0408">Iron</keyword>
<keyword evidence="7 13" id="KW-0418">Kinase</keyword>
<evidence type="ECO:0000256" key="10">
    <source>
        <dbReference type="ARBA" id="ARBA00023012"/>
    </source>
</evidence>
<dbReference type="GO" id="GO:0020037">
    <property type="term" value="F:heme binding"/>
    <property type="evidence" value="ECO:0007669"/>
    <property type="project" value="UniProtKB-ARBA"/>
</dbReference>
<dbReference type="Pfam" id="PF01590">
    <property type="entry name" value="GAF"/>
    <property type="match status" value="1"/>
</dbReference>
<dbReference type="FunFam" id="3.30.450.40:FF:000052">
    <property type="entry name" value="Oxygen sensor histidine kinase response regulator DevS/DosS"/>
    <property type="match status" value="1"/>
</dbReference>
<dbReference type="Pfam" id="PF13185">
    <property type="entry name" value="GAF_2"/>
    <property type="match status" value="1"/>
</dbReference>
<evidence type="ECO:0000256" key="2">
    <source>
        <dbReference type="ARBA" id="ARBA00001971"/>
    </source>
</evidence>
<reference evidence="13" key="1">
    <citation type="submission" date="2023-03" db="EMBL/GenBank/DDBJ databases">
        <title>Actinorhabdospora filicis NBRC 111898.</title>
        <authorList>
            <person name="Ichikawa N."/>
            <person name="Sato H."/>
            <person name="Tonouchi N."/>
        </authorList>
    </citation>
    <scope>NUCLEOTIDE SEQUENCE</scope>
    <source>
        <strain evidence="13">NBRC 111898</strain>
    </source>
</reference>
<dbReference type="CDD" id="cd16917">
    <property type="entry name" value="HATPase_UhpB-NarQ-NarX-like"/>
    <property type="match status" value="1"/>
</dbReference>
<dbReference type="GO" id="GO:0005524">
    <property type="term" value="F:ATP binding"/>
    <property type="evidence" value="ECO:0007669"/>
    <property type="project" value="UniProtKB-ARBA"/>
</dbReference>
<comment type="caution">
    <text evidence="13">The sequence shown here is derived from an EMBL/GenBank/DDBJ whole genome shotgun (WGS) entry which is preliminary data.</text>
</comment>
<evidence type="ECO:0000256" key="7">
    <source>
        <dbReference type="ARBA" id="ARBA00022777"/>
    </source>
</evidence>
<dbReference type="InterPro" id="IPR011712">
    <property type="entry name" value="Sig_transdc_His_kin_sub3_dim/P"/>
</dbReference>
<keyword evidence="14" id="KW-1185">Reference proteome</keyword>